<dbReference type="PANTHER" id="PTHR24366">
    <property type="entry name" value="IG(IMMUNOGLOBULIN) AND LRR(LEUCINE RICH REPEAT) DOMAINS"/>
    <property type="match status" value="1"/>
</dbReference>
<keyword evidence="1" id="KW-0433">Leucine-rich repeat</keyword>
<keyword evidence="2" id="KW-0677">Repeat</keyword>
<dbReference type="SMART" id="SM00369">
    <property type="entry name" value="LRR_TYP"/>
    <property type="match status" value="3"/>
</dbReference>
<dbReference type="InterPro" id="IPR003591">
    <property type="entry name" value="Leu-rich_rpt_typical-subtyp"/>
</dbReference>
<dbReference type="AlphaFoldDB" id="A0A7E4VTD1"/>
<organism evidence="3 4">
    <name type="scientific">Panagrellus redivivus</name>
    <name type="common">Microworm</name>
    <dbReference type="NCBI Taxonomy" id="6233"/>
    <lineage>
        <taxon>Eukaryota</taxon>
        <taxon>Metazoa</taxon>
        <taxon>Ecdysozoa</taxon>
        <taxon>Nematoda</taxon>
        <taxon>Chromadorea</taxon>
        <taxon>Rhabditida</taxon>
        <taxon>Tylenchina</taxon>
        <taxon>Panagrolaimomorpha</taxon>
        <taxon>Panagrolaimoidea</taxon>
        <taxon>Panagrolaimidae</taxon>
        <taxon>Panagrellus</taxon>
    </lineage>
</organism>
<protein>
    <submittedName>
        <fullName evidence="4">Leucine-rich repeat-containing protein 15-like</fullName>
    </submittedName>
</protein>
<dbReference type="Gene3D" id="3.80.10.10">
    <property type="entry name" value="Ribonuclease Inhibitor"/>
    <property type="match status" value="1"/>
</dbReference>
<dbReference type="PROSITE" id="PS51450">
    <property type="entry name" value="LRR"/>
    <property type="match status" value="2"/>
</dbReference>
<dbReference type="InterPro" id="IPR001611">
    <property type="entry name" value="Leu-rich_rpt"/>
</dbReference>
<accession>A0A7E4VTD1</accession>
<dbReference type="Proteomes" id="UP000492821">
    <property type="component" value="Unassembled WGS sequence"/>
</dbReference>
<evidence type="ECO:0000313" key="4">
    <source>
        <dbReference type="WBParaSite" id="Pan_g3195.t1"/>
    </source>
</evidence>
<dbReference type="PANTHER" id="PTHR24366:SF64">
    <property type="entry name" value="LEUCINE RICH REPEATS AND IMMUNOGLOBULIN LIKE DOMAINS 2"/>
    <property type="match status" value="1"/>
</dbReference>
<sequence>MRLLTLNDNNLSKLESGVFNGLDSLYELTLENNNLTSIDGLFVTLKELVFLSLSNNSITHITNTTFSKST</sequence>
<dbReference type="SUPFAM" id="SSF52058">
    <property type="entry name" value="L domain-like"/>
    <property type="match status" value="1"/>
</dbReference>
<evidence type="ECO:0000313" key="3">
    <source>
        <dbReference type="Proteomes" id="UP000492821"/>
    </source>
</evidence>
<proteinExistence type="predicted"/>
<dbReference type="WBParaSite" id="Pan_g3195.t1">
    <property type="protein sequence ID" value="Pan_g3195.t1"/>
    <property type="gene ID" value="Pan_g3195"/>
</dbReference>
<evidence type="ECO:0000256" key="2">
    <source>
        <dbReference type="ARBA" id="ARBA00022737"/>
    </source>
</evidence>
<evidence type="ECO:0000256" key="1">
    <source>
        <dbReference type="ARBA" id="ARBA00022614"/>
    </source>
</evidence>
<dbReference type="InterPro" id="IPR032675">
    <property type="entry name" value="LRR_dom_sf"/>
</dbReference>
<reference evidence="4" key="2">
    <citation type="submission" date="2020-10" db="UniProtKB">
        <authorList>
            <consortium name="WormBaseParasite"/>
        </authorList>
    </citation>
    <scope>IDENTIFICATION</scope>
</reference>
<keyword evidence="3" id="KW-1185">Reference proteome</keyword>
<dbReference type="Pfam" id="PF13855">
    <property type="entry name" value="LRR_8"/>
    <property type="match status" value="1"/>
</dbReference>
<name>A0A7E4VTD1_PANRE</name>
<reference evidence="3" key="1">
    <citation type="journal article" date="2013" name="Genetics">
        <title>The draft genome and transcriptome of Panagrellus redivivus are shaped by the harsh demands of a free-living lifestyle.</title>
        <authorList>
            <person name="Srinivasan J."/>
            <person name="Dillman A.R."/>
            <person name="Macchietto M.G."/>
            <person name="Heikkinen L."/>
            <person name="Lakso M."/>
            <person name="Fracchia K.M."/>
            <person name="Antoshechkin I."/>
            <person name="Mortazavi A."/>
            <person name="Wong G."/>
            <person name="Sternberg P.W."/>
        </authorList>
    </citation>
    <scope>NUCLEOTIDE SEQUENCE [LARGE SCALE GENOMIC DNA]</scope>
    <source>
        <strain evidence="3">MT8872</strain>
    </source>
</reference>